<dbReference type="RefSeq" id="WP_169401918.1">
    <property type="nucleotide sequence ID" value="NZ_JAADJU010000002.1"/>
</dbReference>
<name>A0A848MIU3_9GAMM</name>
<reference evidence="1 2" key="2">
    <citation type="submission" date="2020-06" db="EMBL/GenBank/DDBJ databases">
        <title>Polyphasic characterization of a Rahnella strain isolated from tree sap.</title>
        <authorList>
            <person name="Kim I.S."/>
        </authorList>
    </citation>
    <scope>NUCLEOTIDE SEQUENCE [LARGE SCALE GENOMIC DNA]</scope>
    <source>
        <strain evidence="1 2">SAP-1</strain>
    </source>
</reference>
<dbReference type="Proteomes" id="UP000585363">
    <property type="component" value="Unassembled WGS sequence"/>
</dbReference>
<dbReference type="AlphaFoldDB" id="A0A848MIU3"/>
<protein>
    <submittedName>
        <fullName evidence="1">Uncharacterized protein</fullName>
    </submittedName>
</protein>
<organism evidence="1 2">
    <name type="scientific">Rouxiella aceris</name>
    <dbReference type="NCBI Taxonomy" id="2703884"/>
    <lineage>
        <taxon>Bacteria</taxon>
        <taxon>Pseudomonadati</taxon>
        <taxon>Pseudomonadota</taxon>
        <taxon>Gammaproteobacteria</taxon>
        <taxon>Enterobacterales</taxon>
        <taxon>Yersiniaceae</taxon>
        <taxon>Rouxiella</taxon>
    </lineage>
</organism>
<reference evidence="1 2" key="1">
    <citation type="submission" date="2020-01" db="EMBL/GenBank/DDBJ databases">
        <authorList>
            <person name="Lee S.D."/>
        </authorList>
    </citation>
    <scope>NUCLEOTIDE SEQUENCE [LARGE SCALE GENOMIC DNA]</scope>
    <source>
        <strain evidence="1 2">SAP-1</strain>
    </source>
</reference>
<accession>A0A848MIU3</accession>
<gene>
    <name evidence="1" type="ORF">GW590_05020</name>
</gene>
<keyword evidence="2" id="KW-1185">Reference proteome</keyword>
<evidence type="ECO:0000313" key="1">
    <source>
        <dbReference type="EMBL" id="NMP26234.1"/>
    </source>
</evidence>
<comment type="caution">
    <text evidence="1">The sequence shown here is derived from an EMBL/GenBank/DDBJ whole genome shotgun (WGS) entry which is preliminary data.</text>
</comment>
<dbReference type="EMBL" id="JAADJU010000002">
    <property type="protein sequence ID" value="NMP26234.1"/>
    <property type="molecule type" value="Genomic_DNA"/>
</dbReference>
<sequence length="224" mass="24772">MRTSNNPGFSTLVGTPKEVQTHLGTSQAGRVLAVSFDHIDDAATIQILVDNLSNMAAAMAEVFKERQEKQSLDRLADVLLPSYPVAPHIMKEAGMQTRARKAVLDSGNWLTALELAELADLSLTNPSVQPNKWKKAGQIFAIRHRGIDYFPDYGLDKNTHYRPLKVMAQIIEIFSGQKDGWGMAFWFMSVNSFLGGKRPQDLLAVEPERVIAAARDEVEGVLHG</sequence>
<evidence type="ECO:0000313" key="2">
    <source>
        <dbReference type="Proteomes" id="UP000585363"/>
    </source>
</evidence>
<proteinExistence type="predicted"/>